<organism evidence="1 2">
    <name type="scientific">Lacticaseibacillus rhamnosus (strain ATCC 53103 / LMG 18243 / GG)</name>
    <name type="common">Lactobacillus rhamnosus</name>
    <dbReference type="NCBI Taxonomy" id="568703"/>
    <lineage>
        <taxon>Bacteria</taxon>
        <taxon>Bacillati</taxon>
        <taxon>Bacillota</taxon>
        <taxon>Bacilli</taxon>
        <taxon>Lactobacillales</taxon>
        <taxon>Lactobacillaceae</taxon>
        <taxon>Lacticaseibacillus</taxon>
    </lineage>
</organism>
<dbReference type="CDD" id="cd00093">
    <property type="entry name" value="HTH_XRE"/>
    <property type="match status" value="1"/>
</dbReference>
<accession>A0A809N0E8</accession>
<evidence type="ECO:0000313" key="2">
    <source>
        <dbReference type="Proteomes" id="UP000002067"/>
    </source>
</evidence>
<name>A0A809N0E8_LACRG</name>
<dbReference type="Pfam" id="PF01381">
    <property type="entry name" value="HTH_3"/>
    <property type="match status" value="1"/>
</dbReference>
<protein>
    <submittedName>
        <fullName evidence="1">Phage protein</fullName>
    </submittedName>
</protein>
<proteinExistence type="predicted"/>
<dbReference type="KEGG" id="lrh:LGG_02055"/>
<dbReference type="SUPFAM" id="SSF47413">
    <property type="entry name" value="lambda repressor-like DNA-binding domains"/>
    <property type="match status" value="1"/>
</dbReference>
<gene>
    <name evidence="1" type="ordered locus">LRHM_1976</name>
</gene>
<reference evidence="1 2" key="1">
    <citation type="journal article" date="2009" name="J. Bacteriol.">
        <title>Complete genome sequence of the probiotic Lactobacillus rhamnosus ATCC 53103.</title>
        <authorList>
            <person name="Morita H."/>
            <person name="Toh H."/>
            <person name="Oshima K."/>
            <person name="Murakami M."/>
            <person name="Taylor T.D."/>
            <person name="Igimi S."/>
            <person name="Hattori M."/>
        </authorList>
    </citation>
    <scope>NUCLEOTIDE SEQUENCE [LARGE SCALE GENOMIC DNA]</scope>
    <source>
        <strain evidence="2">ATCC 53103 / LMG 18243 / GG [Tokyo]</strain>
    </source>
</reference>
<dbReference type="InterPro" id="IPR010982">
    <property type="entry name" value="Lambda_DNA-bd_dom_sf"/>
</dbReference>
<dbReference type="PROSITE" id="PS50943">
    <property type="entry name" value="HTH_CROC1"/>
    <property type="match status" value="1"/>
</dbReference>
<evidence type="ECO:0000313" key="1">
    <source>
        <dbReference type="EMBL" id="BAI42503.1"/>
    </source>
</evidence>
<dbReference type="Gene3D" id="1.10.260.40">
    <property type="entry name" value="lambda repressor-like DNA-binding domains"/>
    <property type="match status" value="1"/>
</dbReference>
<dbReference type="InterPro" id="IPR001387">
    <property type="entry name" value="Cro/C1-type_HTH"/>
</dbReference>
<dbReference type="Proteomes" id="UP000002067">
    <property type="component" value="Chromosome"/>
</dbReference>
<dbReference type="GO" id="GO:0003677">
    <property type="term" value="F:DNA binding"/>
    <property type="evidence" value="ECO:0007669"/>
    <property type="project" value="InterPro"/>
</dbReference>
<dbReference type="AlphaFoldDB" id="A0A809N0E8"/>
<dbReference type="RefSeq" id="WP_014569868.1">
    <property type="nucleotide sequence ID" value="NC_013198.1"/>
</dbReference>
<dbReference type="EMBL" id="AP011548">
    <property type="protein sequence ID" value="BAI42503.1"/>
    <property type="molecule type" value="Genomic_DNA"/>
</dbReference>
<sequence length="309" mass="35416">MNQPYIIKDHTNTFLIRGKEYKVTAPAKFDRRTGELIPDQRLDDAAVALANAKYRQEMDIVSPEEIKKYRARMNLSQRELADLMGWSPTTIALYETGAFPSESNNRILKALINDDDFLASFISPNQQNLSKKIVKKMTSYLSDRKAGDTSLKHNTEFTALQLTNWFRVRNYFSLKTDPNAEELTQMKVVKLLYFAFGRWIAKTGGELFTSKIIAMPYGPVVEDVHKKYNGRRGIVPQTLEKSAFEDFNLVQSDRKIADLLRKVDNDFRGYTAAGLVHLTHRKGSPWDVTRSGVIAPQLIKKTFDQHQEM</sequence>
<dbReference type="KEGG" id="lrg:LRHM_1976"/>
<dbReference type="Pfam" id="PF13274">
    <property type="entry name" value="SocA_Panacea"/>
    <property type="match status" value="1"/>
</dbReference>
<dbReference type="InterPro" id="IPR025272">
    <property type="entry name" value="SocA_Panacea"/>
</dbReference>
<dbReference type="SMART" id="SM00530">
    <property type="entry name" value="HTH_XRE"/>
    <property type="match status" value="1"/>
</dbReference>